<evidence type="ECO:0000313" key="5">
    <source>
        <dbReference type="Proteomes" id="UP000594800"/>
    </source>
</evidence>
<proteinExistence type="predicted"/>
<dbReference type="Proteomes" id="UP000594800">
    <property type="component" value="Chromosome"/>
</dbReference>
<feature type="active site" description="Proton acceptor" evidence="2">
    <location>
        <position position="198"/>
    </location>
</feature>
<keyword evidence="2" id="KW-0378">Hydrolase</keyword>
<dbReference type="RefSeq" id="WP_196103003.1">
    <property type="nucleotide sequence ID" value="NZ_CP064942.1"/>
</dbReference>
<feature type="short sequence motif" description="DGA/G" evidence="2">
    <location>
        <begin position="198"/>
        <end position="200"/>
    </location>
</feature>
<evidence type="ECO:0000256" key="1">
    <source>
        <dbReference type="ARBA" id="ARBA00023098"/>
    </source>
</evidence>
<dbReference type="SUPFAM" id="SSF52151">
    <property type="entry name" value="FabD/lysophospholipase-like"/>
    <property type="match status" value="1"/>
</dbReference>
<gene>
    <name evidence="4" type="ORF">I0K15_18770</name>
</gene>
<dbReference type="PROSITE" id="PS51635">
    <property type="entry name" value="PNPLA"/>
    <property type="match status" value="1"/>
</dbReference>
<dbReference type="Pfam" id="PF01734">
    <property type="entry name" value="Patatin"/>
    <property type="match status" value="1"/>
</dbReference>
<keyword evidence="1 2" id="KW-0443">Lipid metabolism</keyword>
<dbReference type="InterPro" id="IPR002641">
    <property type="entry name" value="PNPLA_dom"/>
</dbReference>
<feature type="active site" description="Nucleophile" evidence="2">
    <location>
        <position position="41"/>
    </location>
</feature>
<dbReference type="InterPro" id="IPR016035">
    <property type="entry name" value="Acyl_Trfase/lysoPLipase"/>
</dbReference>
<protein>
    <submittedName>
        <fullName evidence="4">Patatin-like phospholipase family protein</fullName>
    </submittedName>
</protein>
<evidence type="ECO:0000313" key="4">
    <source>
        <dbReference type="EMBL" id="QPH53794.1"/>
    </source>
</evidence>
<dbReference type="GO" id="GO:0016042">
    <property type="term" value="P:lipid catabolic process"/>
    <property type="evidence" value="ECO:0007669"/>
    <property type="project" value="UniProtKB-UniRule"/>
</dbReference>
<keyword evidence="5" id="KW-1185">Reference proteome</keyword>
<evidence type="ECO:0000256" key="2">
    <source>
        <dbReference type="PROSITE-ProRule" id="PRU01161"/>
    </source>
</evidence>
<organism evidence="4 5">
    <name type="scientific">Pontivivens ytuae</name>
    <dbReference type="NCBI Taxonomy" id="2789856"/>
    <lineage>
        <taxon>Bacteria</taxon>
        <taxon>Pseudomonadati</taxon>
        <taxon>Pseudomonadota</taxon>
        <taxon>Alphaproteobacteria</taxon>
        <taxon>Rhodobacterales</taxon>
        <taxon>Paracoccaceae</taxon>
        <taxon>Pontivivens</taxon>
    </lineage>
</organism>
<comment type="caution">
    <text evidence="2">Lacks conserved residue(s) required for the propagation of feature annotation.</text>
</comment>
<dbReference type="AlphaFoldDB" id="A0A7S9LRJ5"/>
<dbReference type="KEGG" id="poz:I0K15_18770"/>
<keyword evidence="2" id="KW-0442">Lipid degradation</keyword>
<evidence type="ECO:0000259" key="3">
    <source>
        <dbReference type="PROSITE" id="PS51635"/>
    </source>
</evidence>
<dbReference type="GO" id="GO:0016787">
    <property type="term" value="F:hydrolase activity"/>
    <property type="evidence" value="ECO:0007669"/>
    <property type="project" value="UniProtKB-UniRule"/>
</dbReference>
<accession>A0A7S9LRJ5</accession>
<feature type="domain" description="PNPLA" evidence="3">
    <location>
        <begin position="8"/>
        <end position="211"/>
    </location>
</feature>
<name>A0A7S9LRJ5_9RHOB</name>
<sequence>MKPSYPHLVFGGGGTRCFWHGGFLTTIAPSLPPTEAISAVSGGALSALAHVTGQEERLLALMSRAFREAKRNGGNISLQRWLSDGDLLVHQDLYRAVVMDLMSAPSAVAAVAEGPAFTVHLARPGLLGIVPTMLAYAIEVPLRGTPHVRFASALGARPLAVDARQAARDGRIVDLTVAAASSRPVFAAQQWDGAVVMDGGVLDNAPCADRGPQLVLVTRPYRNLPTVAGRTYAAPSRKIETFKLDFTDADGIAAAWSLGEEDGRAWLDDLHVAGRA</sequence>
<dbReference type="EMBL" id="CP064942">
    <property type="protein sequence ID" value="QPH53794.1"/>
    <property type="molecule type" value="Genomic_DNA"/>
</dbReference>
<reference evidence="4 5" key="1">
    <citation type="submission" date="2020-11" db="EMBL/GenBank/DDBJ databases">
        <title>Description of Pontivivens ytuae sp. nov. isolated from deep sea sediment of Mariana Trench.</title>
        <authorList>
            <person name="Wang Z."/>
            <person name="Sun Q.-L."/>
            <person name="Xu X.-D."/>
            <person name="Tang Y.-Z."/>
            <person name="Zhang J."/>
        </authorList>
    </citation>
    <scope>NUCLEOTIDE SEQUENCE [LARGE SCALE GENOMIC DNA]</scope>
    <source>
        <strain evidence="4 5">MT2928</strain>
    </source>
</reference>